<evidence type="ECO:0000313" key="2">
    <source>
        <dbReference type="EMBL" id="OAG17606.1"/>
    </source>
</evidence>
<dbReference type="AlphaFoldDB" id="A0A177DDK5"/>
<keyword evidence="1" id="KW-0732">Signal</keyword>
<reference evidence="2 3" key="1">
    <citation type="submission" date="2016-05" db="EMBL/GenBank/DDBJ databases">
        <title>Comparative analysis of secretome profiles of manganese(II)-oxidizing ascomycete fungi.</title>
        <authorList>
            <consortium name="DOE Joint Genome Institute"/>
            <person name="Zeiner C.A."/>
            <person name="Purvine S.O."/>
            <person name="Zink E.M."/>
            <person name="Wu S."/>
            <person name="Pasa-Tolic L."/>
            <person name="Chaput D.L."/>
            <person name="Haridas S."/>
            <person name="Grigoriev I.V."/>
            <person name="Santelli C.M."/>
            <person name="Hansel C.M."/>
        </authorList>
    </citation>
    <scope>NUCLEOTIDE SEQUENCE [LARGE SCALE GENOMIC DNA]</scope>
    <source>
        <strain evidence="2 3">SRC1lrK2f</strain>
    </source>
</reference>
<dbReference type="VEuPathDB" id="FungiDB:CC77DRAFT_1052569"/>
<keyword evidence="3" id="KW-1185">Reference proteome</keyword>
<protein>
    <submittedName>
        <fullName evidence="2">Uncharacterized protein</fullName>
    </submittedName>
</protein>
<evidence type="ECO:0000256" key="1">
    <source>
        <dbReference type="SAM" id="SignalP"/>
    </source>
</evidence>
<dbReference type="RefSeq" id="XP_018383027.1">
    <property type="nucleotide sequence ID" value="XM_018527704.1"/>
</dbReference>
<organism evidence="2 3">
    <name type="scientific">Alternaria alternata</name>
    <name type="common">Alternaria rot fungus</name>
    <name type="synonym">Torula alternata</name>
    <dbReference type="NCBI Taxonomy" id="5599"/>
    <lineage>
        <taxon>Eukaryota</taxon>
        <taxon>Fungi</taxon>
        <taxon>Dikarya</taxon>
        <taxon>Ascomycota</taxon>
        <taxon>Pezizomycotina</taxon>
        <taxon>Dothideomycetes</taxon>
        <taxon>Pleosporomycetidae</taxon>
        <taxon>Pleosporales</taxon>
        <taxon>Pleosporineae</taxon>
        <taxon>Pleosporaceae</taxon>
        <taxon>Alternaria</taxon>
        <taxon>Alternaria sect. Alternaria</taxon>
        <taxon>Alternaria alternata complex</taxon>
    </lineage>
</organism>
<name>A0A177DDK5_ALTAL</name>
<gene>
    <name evidence="2" type="ORF">CC77DRAFT_1052569</name>
</gene>
<dbReference type="OMA" id="KQDIRAT"/>
<dbReference type="EMBL" id="KV441486">
    <property type="protein sequence ID" value="OAG17606.1"/>
    <property type="molecule type" value="Genomic_DNA"/>
</dbReference>
<dbReference type="GeneID" id="29113298"/>
<feature type="chain" id="PRO_5008059296" evidence="1">
    <location>
        <begin position="21"/>
        <end position="114"/>
    </location>
</feature>
<evidence type="ECO:0000313" key="3">
    <source>
        <dbReference type="Proteomes" id="UP000077248"/>
    </source>
</evidence>
<dbReference type="Proteomes" id="UP000077248">
    <property type="component" value="Unassembled WGS sequence"/>
</dbReference>
<sequence>MHFKLLLATILGLSLNQVSAGGGVGTYKCGDCGCNAVDEHTWSGTSDCYTVDGSQIRAFCLSGPKSGPKTTCALFNNENCDGYGEIQSMGQGSGSFACTAVRENFGSFRCYNNA</sequence>
<proteinExistence type="predicted"/>
<dbReference type="KEGG" id="aalt:CC77DRAFT_1052569"/>
<accession>A0A177DDK5</accession>
<feature type="signal peptide" evidence="1">
    <location>
        <begin position="1"/>
        <end position="20"/>
    </location>
</feature>